<protein>
    <submittedName>
        <fullName evidence="1">Uncharacterized protein</fullName>
    </submittedName>
</protein>
<sequence>MRLTWLSFDVPGNRVAFVLRPLGRSRDYRVREPRLGEGRKEGFSRPSFDGTFPPEVVNASAKALEQT</sequence>
<proteinExistence type="predicted"/>
<reference evidence="1 2" key="1">
    <citation type="submission" date="2020-02" db="EMBL/GenBank/DDBJ databases">
        <title>A chromosome-scale genome assembly of the black bullhead catfish (Ameiurus melas).</title>
        <authorList>
            <person name="Wen M."/>
            <person name="Zham M."/>
            <person name="Cabau C."/>
            <person name="Klopp C."/>
            <person name="Donnadieu C."/>
            <person name="Roques C."/>
            <person name="Bouchez O."/>
            <person name="Lampietro C."/>
            <person name="Jouanno E."/>
            <person name="Herpin A."/>
            <person name="Louis A."/>
            <person name="Berthelot C."/>
            <person name="Parey E."/>
            <person name="Roest-Crollius H."/>
            <person name="Braasch I."/>
            <person name="Postlethwait J."/>
            <person name="Robinson-Rechavi M."/>
            <person name="Echchiki A."/>
            <person name="Begum T."/>
            <person name="Montfort J."/>
            <person name="Schartl M."/>
            <person name="Bobe J."/>
            <person name="Guiguen Y."/>
        </authorList>
    </citation>
    <scope>NUCLEOTIDE SEQUENCE [LARGE SCALE GENOMIC DNA]</scope>
    <source>
        <strain evidence="1">M_S1</strain>
        <tissue evidence="1">Blood</tissue>
    </source>
</reference>
<dbReference type="Proteomes" id="UP000593565">
    <property type="component" value="Unassembled WGS sequence"/>
</dbReference>
<dbReference type="AlphaFoldDB" id="A0A7J5ZQJ0"/>
<dbReference type="EMBL" id="JAAGNN010000024">
    <property type="protein sequence ID" value="KAF4072924.1"/>
    <property type="molecule type" value="Genomic_DNA"/>
</dbReference>
<evidence type="ECO:0000313" key="2">
    <source>
        <dbReference type="Proteomes" id="UP000593565"/>
    </source>
</evidence>
<gene>
    <name evidence="1" type="ORF">AMELA_G00252980</name>
</gene>
<accession>A0A7J5ZQJ0</accession>
<organism evidence="1 2">
    <name type="scientific">Ameiurus melas</name>
    <name type="common">Black bullhead</name>
    <name type="synonym">Silurus melas</name>
    <dbReference type="NCBI Taxonomy" id="219545"/>
    <lineage>
        <taxon>Eukaryota</taxon>
        <taxon>Metazoa</taxon>
        <taxon>Chordata</taxon>
        <taxon>Craniata</taxon>
        <taxon>Vertebrata</taxon>
        <taxon>Euteleostomi</taxon>
        <taxon>Actinopterygii</taxon>
        <taxon>Neopterygii</taxon>
        <taxon>Teleostei</taxon>
        <taxon>Ostariophysi</taxon>
        <taxon>Siluriformes</taxon>
        <taxon>Ictaluridae</taxon>
        <taxon>Ameiurus</taxon>
    </lineage>
</organism>
<keyword evidence="2" id="KW-1185">Reference proteome</keyword>
<comment type="caution">
    <text evidence="1">The sequence shown here is derived from an EMBL/GenBank/DDBJ whole genome shotgun (WGS) entry which is preliminary data.</text>
</comment>
<evidence type="ECO:0000313" key="1">
    <source>
        <dbReference type="EMBL" id="KAF4072924.1"/>
    </source>
</evidence>
<name>A0A7J5ZQJ0_AMEME</name>